<sequence length="661" mass="74432">MVSPWTCIRCILTVTMFACFLALVTDNMALPRSMQGIVIAHSEEQAANMCKIEDRGCLKAGTWVQRSGPKEEEIFPFYEGCSKKFFHICAQPKAAWKSLGLNVSATGAQDFRMRRLLSWLWVPANVGCNLSSRSSLLEALSGRRVLLIGDSIAKEHYVSLRCLLGDAAVKDEREHFKPEQSVVSLHGGGFIQFYRLNTFVQESTDVVTPDWPSQLVHEADVVILNTGAHKHARLSDGQNRTAVAEMARTVAKTLQSQNQRGVFIFRSHFLPHASCEEVTAPISSLDRVPRPTQFNWHTFADQDEEWRNAFERSGPRFLFYNITLATSLRADAHTVLLKTPSKRDCLHFCLPGVVDLWSLYIIVEVLQKLRSCQSVEAASLESKNSLQTVVISHCDKPLGWIFKYVTRNVSNVTVVSKCNRPVEGAPPQARIVRSRNVGRCDHTYAQWLAQLQNHIPPDRQASDLVLFIKDNDMSARSIEHEVGDHAVPFDELLAGATGASRFACGRRMGVFRKGGPRASIFHVKALMGTFQMDAYNRTLSKLASSEGEPFKSKYRNLMAWMKDLGLAELFRNQTILPACYGGNFMTSYSQMVLPVSNIWQRIETSLSRSDSIEEGHFAERSWAALLSRRLTLQDEVKTFKSLRRIQFRPPLCGMIMVNPKL</sequence>
<evidence type="ECO:0000256" key="2">
    <source>
        <dbReference type="SAM" id="SignalP"/>
    </source>
</evidence>
<comment type="caution">
    <text evidence="4">The sequence shown here is derived from an EMBL/GenBank/DDBJ whole genome shotgun (WGS) entry which is preliminary data.</text>
</comment>
<organism evidence="4 5">
    <name type="scientific">Symbiodinium necroappetens</name>
    <dbReference type="NCBI Taxonomy" id="1628268"/>
    <lineage>
        <taxon>Eukaryota</taxon>
        <taxon>Sar</taxon>
        <taxon>Alveolata</taxon>
        <taxon>Dinophyceae</taxon>
        <taxon>Suessiales</taxon>
        <taxon>Symbiodiniaceae</taxon>
        <taxon>Symbiodinium</taxon>
    </lineage>
</organism>
<dbReference type="Proteomes" id="UP000601435">
    <property type="component" value="Unassembled WGS sequence"/>
</dbReference>
<dbReference type="GO" id="GO:0016413">
    <property type="term" value="F:O-acetyltransferase activity"/>
    <property type="evidence" value="ECO:0007669"/>
    <property type="project" value="InterPro"/>
</dbReference>
<accession>A0A812JQB6</accession>
<evidence type="ECO:0000313" key="5">
    <source>
        <dbReference type="Proteomes" id="UP000601435"/>
    </source>
</evidence>
<proteinExistence type="inferred from homology"/>
<dbReference type="AlphaFoldDB" id="A0A812JQB6"/>
<evidence type="ECO:0000313" key="4">
    <source>
        <dbReference type="EMBL" id="CAE7208586.1"/>
    </source>
</evidence>
<keyword evidence="5" id="KW-1185">Reference proteome</keyword>
<comment type="similarity">
    <text evidence="1">Belongs to the PC-esterase family. TBL subfamily.</text>
</comment>
<dbReference type="PANTHER" id="PTHR32285">
    <property type="entry name" value="PROTEIN TRICHOME BIREFRINGENCE-LIKE 9-RELATED"/>
    <property type="match status" value="1"/>
</dbReference>
<dbReference type="OrthoDB" id="409825at2759"/>
<protein>
    <submittedName>
        <fullName evidence="4">TBL8 protein</fullName>
    </submittedName>
</protein>
<gene>
    <name evidence="4" type="primary">TBL8</name>
    <name evidence="4" type="ORF">SNEC2469_LOCUS1957</name>
</gene>
<dbReference type="InterPro" id="IPR029962">
    <property type="entry name" value="TBL"/>
</dbReference>
<name>A0A812JQB6_9DINO</name>
<feature type="signal peptide" evidence="2">
    <location>
        <begin position="1"/>
        <end position="22"/>
    </location>
</feature>
<feature type="chain" id="PRO_5032369963" evidence="2">
    <location>
        <begin position="23"/>
        <end position="661"/>
    </location>
</feature>
<reference evidence="4" key="1">
    <citation type="submission" date="2021-02" db="EMBL/GenBank/DDBJ databases">
        <authorList>
            <person name="Dougan E. K."/>
            <person name="Rhodes N."/>
            <person name="Thang M."/>
            <person name="Chan C."/>
        </authorList>
    </citation>
    <scope>NUCLEOTIDE SEQUENCE</scope>
</reference>
<evidence type="ECO:0000256" key="1">
    <source>
        <dbReference type="ARBA" id="ARBA00007727"/>
    </source>
</evidence>
<dbReference type="InterPro" id="IPR026057">
    <property type="entry name" value="TBL_C"/>
</dbReference>
<dbReference type="EMBL" id="CAJNJA010006302">
    <property type="protein sequence ID" value="CAE7208586.1"/>
    <property type="molecule type" value="Genomic_DNA"/>
</dbReference>
<evidence type="ECO:0000259" key="3">
    <source>
        <dbReference type="Pfam" id="PF13839"/>
    </source>
</evidence>
<dbReference type="Pfam" id="PF13839">
    <property type="entry name" value="PC-Esterase"/>
    <property type="match status" value="1"/>
</dbReference>
<feature type="domain" description="Trichome birefringence-like C-terminal" evidence="3">
    <location>
        <begin position="135"/>
        <end position="358"/>
    </location>
</feature>
<keyword evidence="2" id="KW-0732">Signal</keyword>
<dbReference type="PANTHER" id="PTHR32285:SF48">
    <property type="entry name" value="PROTEIN TRICHOME BIREFRINGENCE-LIKE 19"/>
    <property type="match status" value="1"/>
</dbReference>